<dbReference type="EMBL" id="NVBO01000065">
    <property type="protein sequence ID" value="PFS02701.1"/>
    <property type="molecule type" value="Genomic_DNA"/>
</dbReference>
<proteinExistence type="predicted"/>
<sequence length="74" mass="8708">MKEKWNHNEERRQKAAGMTSTQIYCQDVENRVFEVLDRSKRKLKQVILVLASFFGVNLEKIKPGFIYSLLLLAH</sequence>
<protein>
    <submittedName>
        <fullName evidence="1">Uncharacterized protein</fullName>
    </submittedName>
</protein>
<gene>
    <name evidence="1" type="ORF">COK38_09055</name>
</gene>
<organism evidence="1 2">
    <name type="scientific">Bacillus cereus</name>
    <dbReference type="NCBI Taxonomy" id="1396"/>
    <lineage>
        <taxon>Bacteria</taxon>
        <taxon>Bacillati</taxon>
        <taxon>Bacillota</taxon>
        <taxon>Bacilli</taxon>
        <taxon>Bacillales</taxon>
        <taxon>Bacillaceae</taxon>
        <taxon>Bacillus</taxon>
        <taxon>Bacillus cereus group</taxon>
    </lineage>
</organism>
<comment type="caution">
    <text evidence="1">The sequence shown here is derived from an EMBL/GenBank/DDBJ whole genome shotgun (WGS) entry which is preliminary data.</text>
</comment>
<accession>A0AA44QCF6</accession>
<dbReference type="Proteomes" id="UP000226357">
    <property type="component" value="Unassembled WGS sequence"/>
</dbReference>
<evidence type="ECO:0000313" key="1">
    <source>
        <dbReference type="EMBL" id="PFS02701.1"/>
    </source>
</evidence>
<reference evidence="1 2" key="1">
    <citation type="submission" date="2017-09" db="EMBL/GenBank/DDBJ databases">
        <title>Large-scale bioinformatics analysis of Bacillus genomes uncovers conserved roles of natural products in bacterial physiology.</title>
        <authorList>
            <consortium name="Agbiome Team Llc"/>
            <person name="Bleich R.M."/>
            <person name="Grubbs K.J."/>
            <person name="Santa Maria K.C."/>
            <person name="Allen S.E."/>
            <person name="Farag S."/>
            <person name="Shank E.A."/>
            <person name="Bowers A."/>
        </authorList>
    </citation>
    <scope>NUCLEOTIDE SEQUENCE [LARGE SCALE GENOMIC DNA]</scope>
    <source>
        <strain evidence="1 2">AFS067272</strain>
    </source>
</reference>
<name>A0AA44QCF6_BACCE</name>
<evidence type="ECO:0000313" key="2">
    <source>
        <dbReference type="Proteomes" id="UP000226357"/>
    </source>
</evidence>
<dbReference type="AlphaFoldDB" id="A0AA44QCF6"/>